<sequence>MAIVSHSLLLRSFFIISVTFNFLFFIRSFTSFNDPSSRDRSSPPRFHHRALPLLASDASEEWTDDGTQLRKTPPALEQHSSSEIPIYDNSPTPSKPITPSPPKQQAKEESFFNSPQPINIRTSQYTHQTDIQYDEEKWMVWEDLTKRDGVIVFQSALTKEQRVFSKTGEASFQPKHPTYPKHASIPLSQIGLSPSDLLANALLQKGEPNEEEVKATIPPLNSRGAPKRPGGYSPPVWTSFVGTVEAFDNVPVYGQGNTRSYQTAQHAPEIDKYNSKRFEGRVGGWMPAVRKVLTEDVQEDPPEDFIETITFGEVDAKDPFIVQTWHRLIHVTNGTIVKTVYGHSYPTFPKGAKEVRQDEFYRSLFRFGEYWSTRLNDVVQITLPDQSWVDMPKYAFAKELMVRPGGNYPKYGAIDRDYYGSEYDGFQDIFTSSVSANLEWGRFGQAWNVIDNYFLLFVGKDGSINMRGPEIGQFGMTLSLLAKYSHYTGETDLLWKHKDKIVAIAKVLTNLHDESLALPRNSSGYGLLHGWSESDASLNATPDLYWQPYFSNSAMAARGLRDISTIEPVFREHISNWKNRAAQLTNRTIDAITTSIHRTKTPQYVPVLPGSNLTFRESMAKEKPSPQAWSHRLYTELLHSAILPPSLTNLVINTMRSYGATSAGVVANVVPPSKAGRDILGFISYGYAYSLLLSDRIDEFILFLYTHRYHVHTRGAWNAGEVVDIVGGNSLFCIPAQLTIPSILRWALVLEHPDEEILYLGRGIPRAWLASGREIGINQAPTRWGRVDFVVKYENGSTTAAADGGGGSSSSSSSPRIRAQVRFAKEAPVPKEVHVKFRLPGGRNLTSVRVNGREAELKGEDAVVRLWFTESPLLVEGF</sequence>
<keyword evidence="2" id="KW-0812">Transmembrane</keyword>
<keyword evidence="2" id="KW-0472">Membrane</keyword>
<dbReference type="AlphaFoldDB" id="A0A9P4NKL5"/>
<gene>
    <name evidence="3" type="ORF">EJ08DRAFT_384261</name>
</gene>
<proteinExistence type="predicted"/>
<reference evidence="3" key="1">
    <citation type="journal article" date="2020" name="Stud. Mycol.">
        <title>101 Dothideomycetes genomes: a test case for predicting lifestyles and emergence of pathogens.</title>
        <authorList>
            <person name="Haridas S."/>
            <person name="Albert R."/>
            <person name="Binder M."/>
            <person name="Bloem J."/>
            <person name="Labutti K."/>
            <person name="Salamov A."/>
            <person name="Andreopoulos B."/>
            <person name="Baker S."/>
            <person name="Barry K."/>
            <person name="Bills G."/>
            <person name="Bluhm B."/>
            <person name="Cannon C."/>
            <person name="Castanera R."/>
            <person name="Culley D."/>
            <person name="Daum C."/>
            <person name="Ezra D."/>
            <person name="Gonzalez J."/>
            <person name="Henrissat B."/>
            <person name="Kuo A."/>
            <person name="Liang C."/>
            <person name="Lipzen A."/>
            <person name="Lutzoni F."/>
            <person name="Magnuson J."/>
            <person name="Mondo S."/>
            <person name="Nolan M."/>
            <person name="Ohm R."/>
            <person name="Pangilinan J."/>
            <person name="Park H.-J."/>
            <person name="Ramirez L."/>
            <person name="Alfaro M."/>
            <person name="Sun H."/>
            <person name="Tritt A."/>
            <person name="Yoshinaga Y."/>
            <person name="Zwiers L.-H."/>
            <person name="Turgeon B."/>
            <person name="Goodwin S."/>
            <person name="Spatafora J."/>
            <person name="Crous P."/>
            <person name="Grigoriev I."/>
        </authorList>
    </citation>
    <scope>NUCLEOTIDE SEQUENCE</scope>
    <source>
        <strain evidence="3">CBS 130266</strain>
    </source>
</reference>
<comment type="caution">
    <text evidence="3">The sequence shown here is derived from an EMBL/GenBank/DDBJ whole genome shotgun (WGS) entry which is preliminary data.</text>
</comment>
<dbReference type="Proteomes" id="UP000800235">
    <property type="component" value="Unassembled WGS sequence"/>
</dbReference>
<evidence type="ECO:0000256" key="2">
    <source>
        <dbReference type="SAM" id="Phobius"/>
    </source>
</evidence>
<organism evidence="3 4">
    <name type="scientific">Tothia fuscella</name>
    <dbReference type="NCBI Taxonomy" id="1048955"/>
    <lineage>
        <taxon>Eukaryota</taxon>
        <taxon>Fungi</taxon>
        <taxon>Dikarya</taxon>
        <taxon>Ascomycota</taxon>
        <taxon>Pezizomycotina</taxon>
        <taxon>Dothideomycetes</taxon>
        <taxon>Pleosporomycetidae</taxon>
        <taxon>Venturiales</taxon>
        <taxon>Cylindrosympodiaceae</taxon>
        <taxon>Tothia</taxon>
    </lineage>
</organism>
<dbReference type="InterPro" id="IPR008928">
    <property type="entry name" value="6-hairpin_glycosidase_sf"/>
</dbReference>
<evidence type="ECO:0000313" key="4">
    <source>
        <dbReference type="Proteomes" id="UP000800235"/>
    </source>
</evidence>
<protein>
    <submittedName>
        <fullName evidence="3">Uncharacterized protein</fullName>
    </submittedName>
</protein>
<feature type="compositionally biased region" description="Pro residues" evidence="1">
    <location>
        <begin position="93"/>
        <end position="102"/>
    </location>
</feature>
<evidence type="ECO:0000256" key="1">
    <source>
        <dbReference type="SAM" id="MobiDB-lite"/>
    </source>
</evidence>
<dbReference type="OrthoDB" id="3455587at2759"/>
<dbReference type="GO" id="GO:0005975">
    <property type="term" value="P:carbohydrate metabolic process"/>
    <property type="evidence" value="ECO:0007669"/>
    <property type="project" value="InterPro"/>
</dbReference>
<dbReference type="SUPFAM" id="SSF48208">
    <property type="entry name" value="Six-hairpin glycosidases"/>
    <property type="match status" value="1"/>
</dbReference>
<name>A0A9P4NKL5_9PEZI</name>
<evidence type="ECO:0000313" key="3">
    <source>
        <dbReference type="EMBL" id="KAF2425808.1"/>
    </source>
</evidence>
<keyword evidence="4" id="KW-1185">Reference proteome</keyword>
<feature type="region of interest" description="Disordered" evidence="1">
    <location>
        <begin position="60"/>
        <end position="117"/>
    </location>
</feature>
<accession>A0A9P4NKL5</accession>
<keyword evidence="2" id="KW-1133">Transmembrane helix</keyword>
<feature type="transmembrane region" description="Helical" evidence="2">
    <location>
        <begin position="12"/>
        <end position="30"/>
    </location>
</feature>
<dbReference type="EMBL" id="MU007067">
    <property type="protein sequence ID" value="KAF2425808.1"/>
    <property type="molecule type" value="Genomic_DNA"/>
</dbReference>
<feature type="region of interest" description="Disordered" evidence="1">
    <location>
        <begin position="208"/>
        <end position="229"/>
    </location>
</feature>